<dbReference type="Pfam" id="PF04717">
    <property type="entry name" value="Phage_base_V"/>
    <property type="match status" value="1"/>
</dbReference>
<dbReference type="RefSeq" id="WP_004385205.1">
    <property type="nucleotide sequence ID" value="NZ_AMXF01000364.1"/>
</dbReference>
<dbReference type="InterPro" id="IPR037026">
    <property type="entry name" value="Vgr_OB-fold_dom_sf"/>
</dbReference>
<feature type="domain" description="Gp5/Type VI secretion system Vgr protein OB-fold" evidence="1">
    <location>
        <begin position="19"/>
        <end position="95"/>
    </location>
</feature>
<dbReference type="Proteomes" id="UP000013047">
    <property type="component" value="Unassembled WGS sequence"/>
</dbReference>
<evidence type="ECO:0000313" key="3">
    <source>
        <dbReference type="Proteomes" id="UP000013047"/>
    </source>
</evidence>
<dbReference type="InterPro" id="IPR006531">
    <property type="entry name" value="Gp5/Vgr_OB"/>
</dbReference>
<dbReference type="OrthoDB" id="1907165at2"/>
<protein>
    <submittedName>
        <fullName evidence="2">Rhs element Vgr protein</fullName>
    </submittedName>
</protein>
<evidence type="ECO:0000313" key="2">
    <source>
        <dbReference type="EMBL" id="ENO91881.1"/>
    </source>
</evidence>
<proteinExistence type="predicted"/>
<gene>
    <name evidence="2" type="ORF">C667_22314</name>
</gene>
<dbReference type="AlphaFoldDB" id="N6YC81"/>
<evidence type="ECO:0000259" key="1">
    <source>
        <dbReference type="Pfam" id="PF04717"/>
    </source>
</evidence>
<dbReference type="Gene3D" id="2.40.50.230">
    <property type="entry name" value="Gp5 N-terminal domain"/>
    <property type="match status" value="1"/>
</dbReference>
<dbReference type="SUPFAM" id="SSF69349">
    <property type="entry name" value="Phage fibre proteins"/>
    <property type="match status" value="1"/>
</dbReference>
<comment type="caution">
    <text evidence="2">The sequence shown here is derived from an EMBL/GenBank/DDBJ whole genome shotgun (WGS) entry which is preliminary data.</text>
</comment>
<sequence length="228" mass="24336">MDRAHPFLPPAGWMQSAMLARVVSIDDPEARDRVQLRLFALDGVDDQDAPLWARVVCPFAGDERGAFFMPDVGDEVLVVFLQGDARYPLVLGGLWNGSSAAPADLGSEGNRFKRIRSKNGVVVTLDDRQGRESLVLETPAGQRVTLGDGPSTITVEDANGNRVVMNGSSIAFTAAAKLRIDAPQVEICAGMVKVDSAIAEFSGIVKCEMVQTTAVVSTSYTPGAGNIW</sequence>
<accession>N6YC81</accession>
<reference evidence="2 3" key="1">
    <citation type="submission" date="2012-09" db="EMBL/GenBank/DDBJ databases">
        <title>Draft Genome Sequences of 6 Strains from Genus Thauera.</title>
        <authorList>
            <person name="Liu B."/>
            <person name="Shapleigh J.P."/>
            <person name="Frostegard A.H."/>
        </authorList>
    </citation>
    <scope>NUCLEOTIDE SEQUENCE [LARGE SCALE GENOMIC DNA]</scope>
    <source>
        <strain evidence="2 3">B4P</strain>
    </source>
</reference>
<keyword evidence="3" id="KW-1185">Reference proteome</keyword>
<dbReference type="EMBL" id="AMXF01000364">
    <property type="protein sequence ID" value="ENO91881.1"/>
    <property type="molecule type" value="Genomic_DNA"/>
</dbReference>
<dbReference type="SUPFAM" id="SSF69255">
    <property type="entry name" value="gp5 N-terminal domain-like"/>
    <property type="match status" value="1"/>
</dbReference>
<name>N6YC81_9RHOO</name>
<organism evidence="2 3">
    <name type="scientific">Thauera phenylacetica B4P</name>
    <dbReference type="NCBI Taxonomy" id="1234382"/>
    <lineage>
        <taxon>Bacteria</taxon>
        <taxon>Pseudomonadati</taxon>
        <taxon>Pseudomonadota</taxon>
        <taxon>Betaproteobacteria</taxon>
        <taxon>Rhodocyclales</taxon>
        <taxon>Zoogloeaceae</taxon>
        <taxon>Thauera</taxon>
    </lineage>
</organism>